<proteinExistence type="predicted"/>
<dbReference type="EMBL" id="JBEFLD010000005">
    <property type="protein sequence ID" value="MEQ6291170.1"/>
    <property type="molecule type" value="Genomic_DNA"/>
</dbReference>
<evidence type="ECO:0000256" key="1">
    <source>
        <dbReference type="SAM" id="SignalP"/>
    </source>
</evidence>
<feature type="signal peptide" evidence="1">
    <location>
        <begin position="1"/>
        <end position="20"/>
    </location>
</feature>
<feature type="chain" id="PRO_5046514092" description="CHRD domain-containing protein" evidence="1">
    <location>
        <begin position="21"/>
        <end position="150"/>
    </location>
</feature>
<protein>
    <recommendedName>
        <fullName evidence="4">CHRD domain-containing protein</fullName>
    </recommendedName>
</protein>
<organism evidence="2 3">
    <name type="scientific">Vogesella oryzagri</name>
    <dbReference type="NCBI Taxonomy" id="3160864"/>
    <lineage>
        <taxon>Bacteria</taxon>
        <taxon>Pseudomonadati</taxon>
        <taxon>Pseudomonadota</taxon>
        <taxon>Betaproteobacteria</taxon>
        <taxon>Neisseriales</taxon>
        <taxon>Chromobacteriaceae</taxon>
        <taxon>Vogesella</taxon>
    </lineage>
</organism>
<dbReference type="Proteomes" id="UP001433638">
    <property type="component" value="Unassembled WGS sequence"/>
</dbReference>
<gene>
    <name evidence="2" type="ORF">ABNW52_11165</name>
</gene>
<reference evidence="2" key="1">
    <citation type="submission" date="2024-06" db="EMBL/GenBank/DDBJ databases">
        <title>Genome sequence of Vogesella sp. MAHUQ-64.</title>
        <authorList>
            <person name="Huq M.A."/>
        </authorList>
    </citation>
    <scope>NUCLEOTIDE SEQUENCE</scope>
    <source>
        <strain evidence="2">MAHUQ-64</strain>
    </source>
</reference>
<keyword evidence="1" id="KW-0732">Signal</keyword>
<keyword evidence="3" id="KW-1185">Reference proteome</keyword>
<evidence type="ECO:0008006" key="4">
    <source>
        <dbReference type="Google" id="ProtNLM"/>
    </source>
</evidence>
<accession>A0ABV1M6G3</accession>
<comment type="caution">
    <text evidence="2">The sequence shown here is derived from an EMBL/GenBank/DDBJ whole genome shotgun (WGS) entry which is preliminary data.</text>
</comment>
<dbReference type="RefSeq" id="WP_349587626.1">
    <property type="nucleotide sequence ID" value="NZ_JBEFLD010000005.1"/>
</dbReference>
<sequence length="150" mass="15026">MNARKWCIAGLMLTSLQGWAGSLEFNPSEKVAVGLLSILATPVGLVRGSAEGQPFTGSMLPVIGTAFVVTGVVEASGGGVRVLLEGAKDGSKLALDMSRSALQASGTVIGATVQASATASGTLLVASGKVLAFIPNALGEALLEHNHVPS</sequence>
<evidence type="ECO:0000313" key="2">
    <source>
        <dbReference type="EMBL" id="MEQ6291170.1"/>
    </source>
</evidence>
<name>A0ABV1M6G3_9NEIS</name>
<evidence type="ECO:0000313" key="3">
    <source>
        <dbReference type="Proteomes" id="UP001433638"/>
    </source>
</evidence>